<dbReference type="Gene3D" id="3.30.40.10">
    <property type="entry name" value="Zinc/RING finger domain, C3HC4 (zinc finger)"/>
    <property type="match status" value="1"/>
</dbReference>
<comment type="similarity">
    <text evidence="13">Belongs to the RING-type zinc finger family. ATL subfamily.</text>
</comment>
<comment type="catalytic activity">
    <reaction evidence="1">
        <text>S-ubiquitinyl-[E2 ubiquitin-conjugating enzyme]-L-cysteine + [acceptor protein]-L-lysine = [E2 ubiquitin-conjugating enzyme]-L-cysteine + N(6)-ubiquitinyl-[acceptor protein]-L-lysine.</text>
        <dbReference type="EC" id="2.3.2.27"/>
    </reaction>
</comment>
<feature type="domain" description="RING-type" evidence="17">
    <location>
        <begin position="132"/>
        <end position="174"/>
    </location>
</feature>
<protein>
    <recommendedName>
        <fullName evidence="4">RING-type E3 ubiquitin transferase</fullName>
        <ecNumber evidence="4">2.3.2.27</ecNumber>
    </recommendedName>
</protein>
<dbReference type="CDD" id="cd16461">
    <property type="entry name" value="RING-H2_EL5-like"/>
    <property type="match status" value="1"/>
</dbReference>
<dbReference type="InParanoid" id="B9SCM2"/>
<evidence type="ECO:0000256" key="6">
    <source>
        <dbReference type="ARBA" id="ARBA00022692"/>
    </source>
</evidence>
<dbReference type="Pfam" id="PF13639">
    <property type="entry name" value="zf-RING_2"/>
    <property type="match status" value="1"/>
</dbReference>
<evidence type="ECO:0000256" key="2">
    <source>
        <dbReference type="ARBA" id="ARBA00004167"/>
    </source>
</evidence>
<evidence type="ECO:0000256" key="12">
    <source>
        <dbReference type="ARBA" id="ARBA00023136"/>
    </source>
</evidence>
<keyword evidence="7" id="KW-0479">Metal-binding</keyword>
<dbReference type="OrthoDB" id="6078042at2759"/>
<name>B9SCM2_RICCO</name>
<dbReference type="PROSITE" id="PS50089">
    <property type="entry name" value="ZF_RING_2"/>
    <property type="match status" value="1"/>
</dbReference>
<evidence type="ECO:0000256" key="4">
    <source>
        <dbReference type="ARBA" id="ARBA00012483"/>
    </source>
</evidence>
<keyword evidence="5" id="KW-0808">Transferase</keyword>
<accession>B9SCM2</accession>
<evidence type="ECO:0000256" key="10">
    <source>
        <dbReference type="ARBA" id="ARBA00022833"/>
    </source>
</evidence>
<dbReference type="PANTHER" id="PTHR14155:SF592">
    <property type="entry name" value="RING-H2 FINGER PROTEIN ATL57"/>
    <property type="match status" value="1"/>
</dbReference>
<reference evidence="19" key="1">
    <citation type="journal article" date="2010" name="Nat. Biotechnol.">
        <title>Draft genome sequence of the oilseed species Ricinus communis.</title>
        <authorList>
            <person name="Chan A.P."/>
            <person name="Crabtree J."/>
            <person name="Zhao Q."/>
            <person name="Lorenzi H."/>
            <person name="Orvis J."/>
            <person name="Puiu D."/>
            <person name="Melake-Berhan A."/>
            <person name="Jones K.M."/>
            <person name="Redman J."/>
            <person name="Chen G."/>
            <person name="Cahoon E.B."/>
            <person name="Gedil M."/>
            <person name="Stanke M."/>
            <person name="Haas B.J."/>
            <person name="Wortman J.R."/>
            <person name="Fraser-Liggett C.M."/>
            <person name="Ravel J."/>
            <person name="Rabinowicz P.D."/>
        </authorList>
    </citation>
    <scope>NUCLEOTIDE SEQUENCE [LARGE SCALE GENOMIC DNA]</scope>
    <source>
        <strain evidence="19">cv. Hale</strain>
    </source>
</reference>
<comment type="pathway">
    <text evidence="3">Protein modification; protein ubiquitination.</text>
</comment>
<evidence type="ECO:0000256" key="15">
    <source>
        <dbReference type="SAM" id="MobiDB-lite"/>
    </source>
</evidence>
<dbReference type="PANTHER" id="PTHR14155">
    <property type="entry name" value="RING FINGER DOMAIN-CONTAINING"/>
    <property type="match status" value="1"/>
</dbReference>
<feature type="region of interest" description="Disordered" evidence="15">
    <location>
        <begin position="183"/>
        <end position="223"/>
    </location>
</feature>
<dbReference type="SMART" id="SM00184">
    <property type="entry name" value="RING"/>
    <property type="match status" value="1"/>
</dbReference>
<proteinExistence type="inferred from homology"/>
<dbReference type="SUPFAM" id="SSF57850">
    <property type="entry name" value="RING/U-box"/>
    <property type="match status" value="1"/>
</dbReference>
<evidence type="ECO:0000256" key="3">
    <source>
        <dbReference type="ARBA" id="ARBA00004906"/>
    </source>
</evidence>
<evidence type="ECO:0000259" key="17">
    <source>
        <dbReference type="PROSITE" id="PS50089"/>
    </source>
</evidence>
<keyword evidence="12 16" id="KW-0472">Membrane</keyword>
<dbReference type="GO" id="GO:0061630">
    <property type="term" value="F:ubiquitin protein ligase activity"/>
    <property type="evidence" value="ECO:0007669"/>
    <property type="project" value="UniProtKB-EC"/>
</dbReference>
<evidence type="ECO:0000256" key="14">
    <source>
        <dbReference type="PROSITE-ProRule" id="PRU00175"/>
    </source>
</evidence>
<keyword evidence="10" id="KW-0862">Zinc</keyword>
<sequence length="254" mass="27750">MKKCGRKLQVQPPYTDVSFQPINTLHNMSSPPPQSVLKPPYPNPPFDSSMALTVLVLLSALFFMGFFSIYIRRFSTEPASEFTSHHPGPGTPSNQRPSRVVGGSRKGLDPEVIKSLPVYSYYHGEAKYQIECAVCLGEFEEKETVKSIPYCKHMFHLECIETWLKLHVTCPVCRGTQFLEVKSRDGDGGDGGGGSDKVVRIRVDDGGNSSQQDQGRSMVGDADTGIELGTLGTGRTGNCSSLGERILLSETSSL</sequence>
<keyword evidence="9" id="KW-0833">Ubl conjugation pathway</keyword>
<evidence type="ECO:0000256" key="11">
    <source>
        <dbReference type="ARBA" id="ARBA00022989"/>
    </source>
</evidence>
<gene>
    <name evidence="18" type="ORF">RCOM_0475580</name>
</gene>
<evidence type="ECO:0000256" key="7">
    <source>
        <dbReference type="ARBA" id="ARBA00022723"/>
    </source>
</evidence>
<dbReference type="InterPro" id="IPR053238">
    <property type="entry name" value="RING-H2_zinc_finger"/>
</dbReference>
<dbReference type="AlphaFoldDB" id="B9SCM2"/>
<comment type="subcellular location">
    <subcellularLocation>
        <location evidence="2">Membrane</location>
        <topology evidence="2">Single-pass membrane protein</topology>
    </subcellularLocation>
</comment>
<feature type="transmembrane region" description="Helical" evidence="16">
    <location>
        <begin position="50"/>
        <end position="71"/>
    </location>
</feature>
<dbReference type="eggNOG" id="KOG0800">
    <property type="taxonomic scope" value="Eukaryota"/>
</dbReference>
<keyword evidence="11 16" id="KW-1133">Transmembrane helix</keyword>
<dbReference type="FunFam" id="3.30.40.10:FF:000187">
    <property type="entry name" value="E3 ubiquitin-protein ligase ATL6"/>
    <property type="match status" value="1"/>
</dbReference>
<keyword evidence="19" id="KW-1185">Reference proteome</keyword>
<evidence type="ECO:0000256" key="1">
    <source>
        <dbReference type="ARBA" id="ARBA00000900"/>
    </source>
</evidence>
<dbReference type="EMBL" id="EQ973922">
    <property type="protein sequence ID" value="EEF38681.1"/>
    <property type="molecule type" value="Genomic_DNA"/>
</dbReference>
<dbReference type="InterPro" id="IPR001841">
    <property type="entry name" value="Znf_RING"/>
</dbReference>
<evidence type="ECO:0000256" key="16">
    <source>
        <dbReference type="SAM" id="Phobius"/>
    </source>
</evidence>
<dbReference type="KEGG" id="rcu:8275260"/>
<evidence type="ECO:0000313" key="18">
    <source>
        <dbReference type="EMBL" id="EEF38681.1"/>
    </source>
</evidence>
<dbReference type="EC" id="2.3.2.27" evidence="4"/>
<evidence type="ECO:0000256" key="8">
    <source>
        <dbReference type="ARBA" id="ARBA00022771"/>
    </source>
</evidence>
<evidence type="ECO:0000256" key="9">
    <source>
        <dbReference type="ARBA" id="ARBA00022786"/>
    </source>
</evidence>
<feature type="region of interest" description="Disordered" evidence="15">
    <location>
        <begin position="81"/>
        <end position="106"/>
    </location>
</feature>
<evidence type="ECO:0000313" key="19">
    <source>
        <dbReference type="Proteomes" id="UP000008311"/>
    </source>
</evidence>
<evidence type="ECO:0000256" key="13">
    <source>
        <dbReference type="ARBA" id="ARBA00024209"/>
    </source>
</evidence>
<organism evidence="18 19">
    <name type="scientific">Ricinus communis</name>
    <name type="common">Castor bean</name>
    <dbReference type="NCBI Taxonomy" id="3988"/>
    <lineage>
        <taxon>Eukaryota</taxon>
        <taxon>Viridiplantae</taxon>
        <taxon>Streptophyta</taxon>
        <taxon>Embryophyta</taxon>
        <taxon>Tracheophyta</taxon>
        <taxon>Spermatophyta</taxon>
        <taxon>Magnoliopsida</taxon>
        <taxon>eudicotyledons</taxon>
        <taxon>Gunneridae</taxon>
        <taxon>Pentapetalae</taxon>
        <taxon>rosids</taxon>
        <taxon>fabids</taxon>
        <taxon>Malpighiales</taxon>
        <taxon>Euphorbiaceae</taxon>
        <taxon>Acalyphoideae</taxon>
        <taxon>Acalypheae</taxon>
        <taxon>Ricinus</taxon>
    </lineage>
</organism>
<keyword evidence="6 16" id="KW-0812">Transmembrane</keyword>
<evidence type="ECO:0000256" key="5">
    <source>
        <dbReference type="ARBA" id="ARBA00022679"/>
    </source>
</evidence>
<dbReference type="OMA" id="CRCCCER"/>
<dbReference type="GO" id="GO:0016020">
    <property type="term" value="C:membrane"/>
    <property type="evidence" value="ECO:0007669"/>
    <property type="project" value="UniProtKB-SubCell"/>
</dbReference>
<dbReference type="GO" id="GO:0008270">
    <property type="term" value="F:zinc ion binding"/>
    <property type="evidence" value="ECO:0007669"/>
    <property type="project" value="UniProtKB-KW"/>
</dbReference>
<keyword evidence="8 14" id="KW-0863">Zinc-finger</keyword>
<dbReference type="Proteomes" id="UP000008311">
    <property type="component" value="Unassembled WGS sequence"/>
</dbReference>
<dbReference type="InterPro" id="IPR013083">
    <property type="entry name" value="Znf_RING/FYVE/PHD"/>
</dbReference>